<evidence type="ECO:0000313" key="12">
    <source>
        <dbReference type="Proteomes" id="UP000441399"/>
    </source>
</evidence>
<dbReference type="GO" id="GO:0003952">
    <property type="term" value="F:NAD+ synthase (glutamine-hydrolyzing) activity"/>
    <property type="evidence" value="ECO:0007669"/>
    <property type="project" value="UniProtKB-UniRule"/>
</dbReference>
<dbReference type="Pfam" id="PF02540">
    <property type="entry name" value="NAD_synthase"/>
    <property type="match status" value="1"/>
</dbReference>
<name>A0A5S9QWE0_9GAMM</name>
<gene>
    <name evidence="7 11" type="primary">nadE</name>
    <name evidence="11" type="ORF">OPDIPICF_02952</name>
</gene>
<reference evidence="11 12" key="1">
    <citation type="submission" date="2019-11" db="EMBL/GenBank/DDBJ databases">
        <authorList>
            <person name="Holert J."/>
        </authorList>
    </citation>
    <scope>NUCLEOTIDE SEQUENCE [LARGE SCALE GENOMIC DNA]</scope>
    <source>
        <strain evidence="11">SB11_3</strain>
    </source>
</reference>
<keyword evidence="6 7" id="KW-0520">NAD</keyword>
<dbReference type="Pfam" id="PF00795">
    <property type="entry name" value="CN_hydrolase"/>
    <property type="match status" value="1"/>
</dbReference>
<comment type="similarity">
    <text evidence="9">Belongs to the NAD synthetase family.</text>
</comment>
<evidence type="ECO:0000256" key="8">
    <source>
        <dbReference type="PIRNR" id="PIRNR006630"/>
    </source>
</evidence>
<accession>A0A5S9QWE0</accession>
<dbReference type="Proteomes" id="UP000441399">
    <property type="component" value="Unassembled WGS sequence"/>
</dbReference>
<feature type="active site" description="For glutaminase activity" evidence="7">
    <location>
        <position position="114"/>
    </location>
</feature>
<feature type="binding site" evidence="7">
    <location>
        <position position="176"/>
    </location>
    <ligand>
        <name>L-glutamine</name>
        <dbReference type="ChEBI" id="CHEBI:58359"/>
    </ligand>
</feature>
<evidence type="ECO:0000256" key="6">
    <source>
        <dbReference type="ARBA" id="ARBA00023027"/>
    </source>
</evidence>
<evidence type="ECO:0000256" key="3">
    <source>
        <dbReference type="ARBA" id="ARBA00022598"/>
    </source>
</evidence>
<feature type="domain" description="CN hydrolase" evidence="10">
    <location>
        <begin position="4"/>
        <end position="246"/>
    </location>
</feature>
<dbReference type="SUPFAM" id="SSF52402">
    <property type="entry name" value="Adenine nucleotide alpha hydrolases-like"/>
    <property type="match status" value="1"/>
</dbReference>
<keyword evidence="3 7" id="KW-0436">Ligase</keyword>
<dbReference type="CDD" id="cd00553">
    <property type="entry name" value="NAD_synthase"/>
    <property type="match status" value="1"/>
</dbReference>
<organism evidence="11 12">
    <name type="scientific">BD1-7 clade bacterium</name>
    <dbReference type="NCBI Taxonomy" id="2029982"/>
    <lineage>
        <taxon>Bacteria</taxon>
        <taxon>Pseudomonadati</taxon>
        <taxon>Pseudomonadota</taxon>
        <taxon>Gammaproteobacteria</taxon>
        <taxon>Cellvibrionales</taxon>
        <taxon>Spongiibacteraceae</taxon>
        <taxon>BD1-7 clade</taxon>
    </lineage>
</organism>
<evidence type="ECO:0000256" key="2">
    <source>
        <dbReference type="ARBA" id="ARBA00007145"/>
    </source>
</evidence>
<dbReference type="InterPro" id="IPR003010">
    <property type="entry name" value="C-N_Hydrolase"/>
</dbReference>
<dbReference type="NCBIfam" id="TIGR00552">
    <property type="entry name" value="nadE"/>
    <property type="match status" value="1"/>
</dbReference>
<comment type="catalytic activity">
    <reaction evidence="7 8">
        <text>deamido-NAD(+) + L-glutamine + ATP + H2O = L-glutamate + AMP + diphosphate + NAD(+) + H(+)</text>
        <dbReference type="Rhea" id="RHEA:24384"/>
        <dbReference type="ChEBI" id="CHEBI:15377"/>
        <dbReference type="ChEBI" id="CHEBI:15378"/>
        <dbReference type="ChEBI" id="CHEBI:29985"/>
        <dbReference type="ChEBI" id="CHEBI:30616"/>
        <dbReference type="ChEBI" id="CHEBI:33019"/>
        <dbReference type="ChEBI" id="CHEBI:57540"/>
        <dbReference type="ChEBI" id="CHEBI:58359"/>
        <dbReference type="ChEBI" id="CHEBI:58437"/>
        <dbReference type="ChEBI" id="CHEBI:456215"/>
        <dbReference type="EC" id="6.3.5.1"/>
    </reaction>
</comment>
<evidence type="ECO:0000256" key="1">
    <source>
        <dbReference type="ARBA" id="ARBA00005188"/>
    </source>
</evidence>
<dbReference type="PANTHER" id="PTHR23090:SF9">
    <property type="entry name" value="GLUTAMINE-DEPENDENT NAD(+) SYNTHETASE"/>
    <property type="match status" value="1"/>
</dbReference>
<dbReference type="Gene3D" id="3.60.110.10">
    <property type="entry name" value="Carbon-nitrogen hydrolase"/>
    <property type="match status" value="1"/>
</dbReference>
<keyword evidence="4 7" id="KW-0547">Nucleotide-binding</keyword>
<dbReference type="PIRSF" id="PIRSF006630">
    <property type="entry name" value="NADS_GAT"/>
    <property type="match status" value="1"/>
</dbReference>
<dbReference type="AlphaFoldDB" id="A0A5S9QWE0"/>
<dbReference type="InterPro" id="IPR014729">
    <property type="entry name" value="Rossmann-like_a/b/a_fold"/>
</dbReference>
<dbReference type="UniPathway" id="UPA00253">
    <property type="reaction ID" value="UER00334"/>
</dbReference>
<dbReference type="PROSITE" id="PS50263">
    <property type="entry name" value="CN_HYDROLASE"/>
    <property type="match status" value="1"/>
</dbReference>
<dbReference type="InterPro" id="IPR036526">
    <property type="entry name" value="C-N_Hydrolase_sf"/>
</dbReference>
<dbReference type="OrthoDB" id="9760188at2"/>
<sequence length="550" mass="60262">MPQTIIAMAQINTLVGDISGNTRKTIDVAHQAIAEHQADIVLYPELTLIGYPPEDLLLRPSVGRRIQRALDELLQASREMSAAMVVGAPIVEDGTLYNAALVIYQGKVVNTYYKQALPNYQVFDEQRYFAAGDEAATFELNGITFGLSICEDIWHPEPAAQSQMVGADILLNLNASPYHRGKPSERQELLQKRAEETGLGIIYTNAVGAQDELVFDGGSMAVGGDQTLCVKALGYSEALVPVAVEKTDSGIIMHQGEVTEPMAPLACVYQALVIGLRDYINKNGFKGALLGLSGGIDSGLTLAIAVDALGPERVMSVMMPFKWTSEMSKEDAGKQAETLGVDYASIAIEPMYDAFMSGLADQFAGTEKDTTEENLQARCRGVLLMAMSNKKGYLVTTTGNKSENSVGYSTLYGDMAGGFNVLKDVPKTLVYELAQFRNDMARKCGDADAIPQRVIDRPPSAELAPDQVDEDSLPPYDQLDRMLELYIERDYSADEIVADGFDKETVYRITRLVDINEYKRRQAPVGTRITKRGFGRDRRYPITNGWRAGD</sequence>
<comment type="pathway">
    <text evidence="1 7 8">Cofactor biosynthesis; NAD(+) biosynthesis; NAD(+) from deamido-NAD(+) (L-Gln route): step 1/1.</text>
</comment>
<comment type="function">
    <text evidence="7">Catalyzes the ATP-dependent amidation of deamido-NAD to form NAD. Uses L-glutamine as a nitrogen source.</text>
</comment>
<keyword evidence="12" id="KW-1185">Reference proteome</keyword>
<comment type="caution">
    <text evidence="7">Lacks conserved residue(s) required for the propagation of feature annotation.</text>
</comment>
<feature type="binding site" evidence="7">
    <location>
        <position position="182"/>
    </location>
    <ligand>
        <name>L-glutamine</name>
        <dbReference type="ChEBI" id="CHEBI:58359"/>
    </ligand>
</feature>
<dbReference type="PANTHER" id="PTHR23090">
    <property type="entry name" value="NH 3 /GLUTAMINE-DEPENDENT NAD + SYNTHETASE"/>
    <property type="match status" value="1"/>
</dbReference>
<evidence type="ECO:0000259" key="10">
    <source>
        <dbReference type="PROSITE" id="PS50263"/>
    </source>
</evidence>
<proteinExistence type="inferred from homology"/>
<feature type="binding site" evidence="7">
    <location>
        <begin position="291"/>
        <end position="298"/>
    </location>
    <ligand>
        <name>ATP</name>
        <dbReference type="ChEBI" id="CHEBI:30616"/>
    </ligand>
</feature>
<dbReference type="GO" id="GO:0005737">
    <property type="term" value="C:cytoplasm"/>
    <property type="evidence" value="ECO:0007669"/>
    <property type="project" value="InterPro"/>
</dbReference>
<evidence type="ECO:0000256" key="7">
    <source>
        <dbReference type="HAMAP-Rule" id="MF_02090"/>
    </source>
</evidence>
<dbReference type="InterPro" id="IPR003694">
    <property type="entry name" value="NAD_synthase"/>
</dbReference>
<dbReference type="FunFam" id="3.40.50.620:FF:000106">
    <property type="entry name" value="Glutamine-dependent NAD(+) synthetase"/>
    <property type="match status" value="1"/>
</dbReference>
<dbReference type="SUPFAM" id="SSF56317">
    <property type="entry name" value="Carbon-nitrogen hydrolase"/>
    <property type="match status" value="1"/>
</dbReference>
<dbReference type="InterPro" id="IPR022310">
    <property type="entry name" value="NAD/GMP_synthase"/>
</dbReference>
<dbReference type="EMBL" id="CACSIO010000056">
    <property type="protein sequence ID" value="CAA0124018.1"/>
    <property type="molecule type" value="Genomic_DNA"/>
</dbReference>
<feature type="binding site" evidence="7">
    <location>
        <position position="519"/>
    </location>
    <ligand>
        <name>deamido-NAD(+)</name>
        <dbReference type="ChEBI" id="CHEBI:58437"/>
        <note>ligand shared between two neighboring subunits</note>
    </ligand>
</feature>
<dbReference type="Gene3D" id="3.40.50.620">
    <property type="entry name" value="HUPs"/>
    <property type="match status" value="1"/>
</dbReference>
<dbReference type="NCBIfam" id="NF010588">
    <property type="entry name" value="PRK13981.1"/>
    <property type="match status" value="1"/>
</dbReference>
<keyword evidence="5 7" id="KW-0067">ATP-binding</keyword>
<feature type="active site" description="Nucleophile; for glutaminase activity" evidence="7">
    <location>
        <position position="150"/>
    </location>
</feature>
<dbReference type="InterPro" id="IPR014445">
    <property type="entry name" value="Gln-dep_NAD_synthase"/>
</dbReference>
<feature type="binding site" evidence="7">
    <location>
        <position position="398"/>
    </location>
    <ligand>
        <name>ATP</name>
        <dbReference type="ChEBI" id="CHEBI:30616"/>
    </ligand>
</feature>
<dbReference type="GO" id="GO:0004359">
    <property type="term" value="F:glutaminase activity"/>
    <property type="evidence" value="ECO:0007669"/>
    <property type="project" value="InterPro"/>
</dbReference>
<feature type="binding site" evidence="7">
    <location>
        <position position="120"/>
    </location>
    <ligand>
        <name>L-glutamine</name>
        <dbReference type="ChEBI" id="CHEBI:58359"/>
    </ligand>
</feature>
<feature type="active site" description="Proton acceptor; for glutaminase activity" evidence="7">
    <location>
        <position position="45"/>
    </location>
</feature>
<evidence type="ECO:0000313" key="11">
    <source>
        <dbReference type="EMBL" id="CAA0124018.1"/>
    </source>
</evidence>
<feature type="binding site" evidence="7">
    <location>
        <position position="403"/>
    </location>
    <ligand>
        <name>deamido-NAD(+)</name>
        <dbReference type="ChEBI" id="CHEBI:58437"/>
        <note>ligand shared between two neighboring subunits</note>
    </ligand>
</feature>
<dbReference type="EC" id="6.3.5.1" evidence="7 8"/>
<dbReference type="GO" id="GO:0009435">
    <property type="term" value="P:NAD+ biosynthetic process"/>
    <property type="evidence" value="ECO:0007669"/>
    <property type="project" value="UniProtKB-UniRule"/>
</dbReference>
<dbReference type="GO" id="GO:0005524">
    <property type="term" value="F:ATP binding"/>
    <property type="evidence" value="ECO:0007669"/>
    <property type="project" value="UniProtKB-UniRule"/>
</dbReference>
<dbReference type="HAMAP" id="MF_02090">
    <property type="entry name" value="NadE_glutamine_dep"/>
    <property type="match status" value="1"/>
</dbReference>
<evidence type="ECO:0000256" key="4">
    <source>
        <dbReference type="ARBA" id="ARBA00022741"/>
    </source>
</evidence>
<protein>
    <recommendedName>
        <fullName evidence="7 8">Glutamine-dependent NAD(+) synthetase</fullName>
        <ecNumber evidence="7 8">6.3.5.1</ecNumber>
    </recommendedName>
    <alternativeName>
        <fullName evidence="7 8">NAD(+) synthase [glutamine-hydrolyzing]</fullName>
    </alternativeName>
</protein>
<dbReference type="CDD" id="cd07570">
    <property type="entry name" value="GAT_Gln-NAD-synth"/>
    <property type="match status" value="1"/>
</dbReference>
<evidence type="ECO:0000256" key="9">
    <source>
        <dbReference type="RuleBase" id="RU003811"/>
    </source>
</evidence>
<dbReference type="GO" id="GO:0008795">
    <property type="term" value="F:NAD+ synthase activity"/>
    <property type="evidence" value="ECO:0007669"/>
    <property type="project" value="UniProtKB-UniRule"/>
</dbReference>
<evidence type="ECO:0000256" key="5">
    <source>
        <dbReference type="ARBA" id="ARBA00022840"/>
    </source>
</evidence>
<feature type="binding site" evidence="7">
    <location>
        <position position="374"/>
    </location>
    <ligand>
        <name>deamido-NAD(+)</name>
        <dbReference type="ChEBI" id="CHEBI:58437"/>
        <note>ligand shared between two neighboring subunits</note>
    </ligand>
</feature>
<comment type="similarity">
    <text evidence="2 7 8">In the C-terminal section; belongs to the NAD synthetase family.</text>
</comment>